<dbReference type="PANTHER" id="PTHR15710">
    <property type="entry name" value="E3 UBIQUITIN-PROTEIN LIGASE PRAJA"/>
    <property type="match status" value="1"/>
</dbReference>
<evidence type="ECO:0000256" key="2">
    <source>
        <dbReference type="ARBA" id="ARBA00012483"/>
    </source>
</evidence>
<keyword evidence="9" id="KW-1185">Reference proteome</keyword>
<dbReference type="SMART" id="SM00184">
    <property type="entry name" value="RING"/>
    <property type="match status" value="1"/>
</dbReference>
<accession>A0AAF0WQS7</accession>
<dbReference type="GO" id="GO:0061630">
    <property type="term" value="F:ubiquitin protein ligase activity"/>
    <property type="evidence" value="ECO:0007669"/>
    <property type="project" value="UniProtKB-EC"/>
</dbReference>
<organism evidence="8 9">
    <name type="scientific">Daucus carota subsp. sativus</name>
    <name type="common">Carrot</name>
    <dbReference type="NCBI Taxonomy" id="79200"/>
    <lineage>
        <taxon>Eukaryota</taxon>
        <taxon>Viridiplantae</taxon>
        <taxon>Streptophyta</taxon>
        <taxon>Embryophyta</taxon>
        <taxon>Tracheophyta</taxon>
        <taxon>Spermatophyta</taxon>
        <taxon>Magnoliopsida</taxon>
        <taxon>eudicotyledons</taxon>
        <taxon>Gunneridae</taxon>
        <taxon>Pentapetalae</taxon>
        <taxon>asterids</taxon>
        <taxon>campanulids</taxon>
        <taxon>Apiales</taxon>
        <taxon>Apiaceae</taxon>
        <taxon>Apioideae</taxon>
        <taxon>Scandiceae</taxon>
        <taxon>Daucinae</taxon>
        <taxon>Daucus</taxon>
        <taxon>Daucus sect. Daucus</taxon>
    </lineage>
</organism>
<dbReference type="PROSITE" id="PS50089">
    <property type="entry name" value="ZF_RING_2"/>
    <property type="match status" value="1"/>
</dbReference>
<evidence type="ECO:0000313" key="8">
    <source>
        <dbReference type="EMBL" id="WOG94355.1"/>
    </source>
</evidence>
<reference evidence="8" key="2">
    <citation type="submission" date="2022-03" db="EMBL/GenBank/DDBJ databases">
        <title>Draft title - Genomic analysis of global carrot germplasm unveils the trajectory of domestication and the origin of high carotenoid orange carrot.</title>
        <authorList>
            <person name="Iorizzo M."/>
            <person name="Ellison S."/>
            <person name="Senalik D."/>
            <person name="Macko-Podgorni A."/>
            <person name="Grzebelus D."/>
            <person name="Bostan H."/>
            <person name="Rolling W."/>
            <person name="Curaba J."/>
            <person name="Simon P."/>
        </authorList>
    </citation>
    <scope>NUCLEOTIDE SEQUENCE</scope>
    <source>
        <tissue evidence="8">Leaf</tissue>
    </source>
</reference>
<evidence type="ECO:0000256" key="5">
    <source>
        <dbReference type="ARBA" id="ARBA00022833"/>
    </source>
</evidence>
<proteinExistence type="predicted"/>
<comment type="catalytic activity">
    <reaction evidence="1">
        <text>S-ubiquitinyl-[E2 ubiquitin-conjugating enzyme]-L-cysteine + [acceptor protein]-L-lysine = [E2 ubiquitin-conjugating enzyme]-L-cysteine + N(6)-ubiquitinyl-[acceptor protein]-L-lysine.</text>
        <dbReference type="EC" id="2.3.2.27"/>
    </reaction>
</comment>
<gene>
    <name evidence="8" type="ORF">DCAR_0313649</name>
</gene>
<sequence>MDHFFDLDMAFDMSEYWTTSSVSSSEIKNSVSSETEETEDIYATVMMMPTLQITDSEDEITENSSSVCTVCMEGFNCNYVEGEGKIIPCGHVYHVDCIAKWLSLYSSCPLCRSVVSGGDLKMYICDDC</sequence>
<keyword evidence="3" id="KW-0479">Metal-binding</keyword>
<keyword evidence="5" id="KW-0862">Zinc</keyword>
<evidence type="ECO:0000259" key="7">
    <source>
        <dbReference type="PROSITE" id="PS50089"/>
    </source>
</evidence>
<dbReference type="AlphaFoldDB" id="A0AAF0WQS7"/>
<dbReference type="InterPro" id="IPR013083">
    <property type="entry name" value="Znf_RING/FYVE/PHD"/>
</dbReference>
<evidence type="ECO:0000313" key="9">
    <source>
        <dbReference type="Proteomes" id="UP000077755"/>
    </source>
</evidence>
<evidence type="ECO:0000256" key="4">
    <source>
        <dbReference type="ARBA" id="ARBA00022771"/>
    </source>
</evidence>
<name>A0AAF0WQS7_DAUCS</name>
<dbReference type="Gene3D" id="3.30.40.10">
    <property type="entry name" value="Zinc/RING finger domain, C3HC4 (zinc finger)"/>
    <property type="match status" value="1"/>
</dbReference>
<dbReference type="EC" id="2.3.2.27" evidence="2"/>
<dbReference type="Proteomes" id="UP000077755">
    <property type="component" value="Chromosome 3"/>
</dbReference>
<evidence type="ECO:0000256" key="3">
    <source>
        <dbReference type="ARBA" id="ARBA00022723"/>
    </source>
</evidence>
<reference evidence="8" key="1">
    <citation type="journal article" date="2016" name="Nat. Genet.">
        <title>A high-quality carrot genome assembly provides new insights into carotenoid accumulation and asterid genome evolution.</title>
        <authorList>
            <person name="Iorizzo M."/>
            <person name="Ellison S."/>
            <person name="Senalik D."/>
            <person name="Zeng P."/>
            <person name="Satapoomin P."/>
            <person name="Huang J."/>
            <person name="Bowman M."/>
            <person name="Iovene M."/>
            <person name="Sanseverino W."/>
            <person name="Cavagnaro P."/>
            <person name="Yildiz M."/>
            <person name="Macko-Podgorni A."/>
            <person name="Moranska E."/>
            <person name="Grzebelus E."/>
            <person name="Grzebelus D."/>
            <person name="Ashrafi H."/>
            <person name="Zheng Z."/>
            <person name="Cheng S."/>
            <person name="Spooner D."/>
            <person name="Van Deynze A."/>
            <person name="Simon P."/>
        </authorList>
    </citation>
    <scope>NUCLEOTIDE SEQUENCE</scope>
    <source>
        <tissue evidence="8">Leaf</tissue>
    </source>
</reference>
<evidence type="ECO:0000256" key="1">
    <source>
        <dbReference type="ARBA" id="ARBA00000900"/>
    </source>
</evidence>
<dbReference type="GO" id="GO:0008270">
    <property type="term" value="F:zinc ion binding"/>
    <property type="evidence" value="ECO:0007669"/>
    <property type="project" value="UniProtKB-KW"/>
</dbReference>
<dbReference type="PANTHER" id="PTHR15710:SF74">
    <property type="entry name" value="RING-TYPE E3 UBIQUITIN TRANSFERASE-RELATED"/>
    <property type="match status" value="1"/>
</dbReference>
<dbReference type="EMBL" id="CP093345">
    <property type="protein sequence ID" value="WOG94355.1"/>
    <property type="molecule type" value="Genomic_DNA"/>
</dbReference>
<dbReference type="SUPFAM" id="SSF57850">
    <property type="entry name" value="RING/U-box"/>
    <property type="match status" value="1"/>
</dbReference>
<evidence type="ECO:0000256" key="6">
    <source>
        <dbReference type="PROSITE-ProRule" id="PRU00175"/>
    </source>
</evidence>
<protein>
    <recommendedName>
        <fullName evidence="2">RING-type E3 ubiquitin transferase</fullName>
        <ecNumber evidence="2">2.3.2.27</ecNumber>
    </recommendedName>
</protein>
<feature type="domain" description="RING-type" evidence="7">
    <location>
        <begin position="68"/>
        <end position="112"/>
    </location>
</feature>
<dbReference type="Pfam" id="PF13639">
    <property type="entry name" value="zf-RING_2"/>
    <property type="match status" value="1"/>
</dbReference>
<dbReference type="InterPro" id="IPR001841">
    <property type="entry name" value="Znf_RING"/>
</dbReference>
<keyword evidence="4 6" id="KW-0863">Zinc-finger</keyword>